<dbReference type="PRINTS" id="PR00364">
    <property type="entry name" value="DISEASERSIST"/>
</dbReference>
<dbReference type="InterPro" id="IPR011990">
    <property type="entry name" value="TPR-like_helical_dom_sf"/>
</dbReference>
<dbReference type="GO" id="GO:0004016">
    <property type="term" value="F:adenylate cyclase activity"/>
    <property type="evidence" value="ECO:0007669"/>
    <property type="project" value="UniProtKB-ARBA"/>
</dbReference>
<gene>
    <name evidence="2" type="ORF">N866_00655</name>
</gene>
<dbReference type="InterPro" id="IPR058852">
    <property type="entry name" value="HTH_77"/>
</dbReference>
<dbReference type="Pfam" id="PF00211">
    <property type="entry name" value="Guanylate_cyc"/>
    <property type="match status" value="1"/>
</dbReference>
<dbReference type="PROSITE" id="PS50125">
    <property type="entry name" value="GUANYLATE_CYCLASE_2"/>
    <property type="match status" value="1"/>
</dbReference>
<evidence type="ECO:0000259" key="1">
    <source>
        <dbReference type="PROSITE" id="PS50125"/>
    </source>
</evidence>
<dbReference type="OrthoDB" id="3691954at2"/>
<dbReference type="GO" id="GO:0016887">
    <property type="term" value="F:ATP hydrolysis activity"/>
    <property type="evidence" value="ECO:0007669"/>
    <property type="project" value="InterPro"/>
</dbReference>
<evidence type="ECO:0000313" key="3">
    <source>
        <dbReference type="Proteomes" id="UP000019753"/>
    </source>
</evidence>
<dbReference type="Gene3D" id="1.25.40.10">
    <property type="entry name" value="Tetratricopeptide repeat domain"/>
    <property type="match status" value="1"/>
</dbReference>
<dbReference type="InterPro" id="IPR003593">
    <property type="entry name" value="AAA+_ATPase"/>
</dbReference>
<dbReference type="AlphaFoldDB" id="A0A021VUT9"/>
<organism evidence="2 3">
    <name type="scientific">Actinotalea ferrariae CF5-4</name>
    <dbReference type="NCBI Taxonomy" id="948458"/>
    <lineage>
        <taxon>Bacteria</taxon>
        <taxon>Bacillati</taxon>
        <taxon>Actinomycetota</taxon>
        <taxon>Actinomycetes</taxon>
        <taxon>Micrococcales</taxon>
        <taxon>Cellulomonadaceae</taxon>
        <taxon>Actinotalea</taxon>
    </lineage>
</organism>
<dbReference type="InterPro" id="IPR027417">
    <property type="entry name" value="P-loop_NTPase"/>
</dbReference>
<dbReference type="PANTHER" id="PTHR47691">
    <property type="entry name" value="REGULATOR-RELATED"/>
    <property type="match status" value="1"/>
</dbReference>
<dbReference type="Pfam" id="PF25872">
    <property type="entry name" value="HTH_77"/>
    <property type="match status" value="1"/>
</dbReference>
<dbReference type="InterPro" id="IPR001054">
    <property type="entry name" value="A/G_cyclase"/>
</dbReference>
<dbReference type="SMART" id="SM00044">
    <property type="entry name" value="CYCc"/>
    <property type="match status" value="1"/>
</dbReference>
<accession>A0A021VUT9</accession>
<dbReference type="PANTHER" id="PTHR47691:SF3">
    <property type="entry name" value="HTH-TYPE TRANSCRIPTIONAL REGULATOR RV0890C-RELATED"/>
    <property type="match status" value="1"/>
</dbReference>
<feature type="domain" description="Guanylate cyclase" evidence="1">
    <location>
        <begin position="16"/>
        <end position="128"/>
    </location>
</feature>
<dbReference type="EMBL" id="AXCW01000010">
    <property type="protein sequence ID" value="EYR64959.1"/>
    <property type="molecule type" value="Genomic_DNA"/>
</dbReference>
<name>A0A021VUT9_9CELL</name>
<dbReference type="SUPFAM" id="SSF48452">
    <property type="entry name" value="TPR-like"/>
    <property type="match status" value="2"/>
</dbReference>
<dbReference type="Proteomes" id="UP000019753">
    <property type="component" value="Unassembled WGS sequence"/>
</dbReference>
<dbReference type="CDD" id="cd07302">
    <property type="entry name" value="CHD"/>
    <property type="match status" value="1"/>
</dbReference>
<dbReference type="GO" id="GO:0009190">
    <property type="term" value="P:cyclic nucleotide biosynthetic process"/>
    <property type="evidence" value="ECO:0007669"/>
    <property type="project" value="InterPro"/>
</dbReference>
<dbReference type="Gene3D" id="3.30.70.1230">
    <property type="entry name" value="Nucleotide cyclase"/>
    <property type="match status" value="1"/>
</dbReference>
<proteinExistence type="predicted"/>
<reference evidence="2 3" key="1">
    <citation type="submission" date="2014-01" db="EMBL/GenBank/DDBJ databases">
        <title>Actinotalea ferrariae CF5-4.</title>
        <authorList>
            <person name="Chen F."/>
            <person name="Li Y."/>
            <person name="Wang G."/>
        </authorList>
    </citation>
    <scope>NUCLEOTIDE SEQUENCE [LARGE SCALE GENOMIC DNA]</scope>
    <source>
        <strain evidence="2 3">CF5-4</strain>
    </source>
</reference>
<dbReference type="Pfam" id="PF13401">
    <property type="entry name" value="AAA_22"/>
    <property type="match status" value="1"/>
</dbReference>
<sequence length="886" mass="95162">MATPPAGTDLPTGTVTLVFTDIEGSTRLLARLGARYAEVVSRQRQVLRAAIRRWGGHELGTEGDSFFVVFRTARDAVCAVRDAQLDLARADWPDGAAVRVRMGLHTGEPARHEDGYVGMDVHRAARVAASAHGGQVVVTDATHALLAGEPLPGVRFRDLGRHRLKDLAEPVHLHQVCIDGLPSAFPRPKSLGSPSTVPQPATSLVGRTAELEALGSMLTGPDVRLLTLTGPAGTGKTRLALAVAVHVEEHFRDGVYVVPLAEARTPDVMWTTVADAMGVPGESRPPPALLEHLAPQEVLLVLDNLEQLPDAPEVVRALLAAGPGVRVLTTSRRPLHLAAEHEVPVAPLPTTARRAGPGEPGEEPDAVRLFVERARLVRPGFTLTDENREDVAEICRRLDGLPLAIELVAARTKLFGPAALRARLDRSLDPPGSVGTAVDTPGRQQTLRAALDWSHDLLDEDLALAFRRLGVCEGAVDLAAVAAVVGDEADVVDVVGRLVDVSLLTVRDGRDGEPRVRMLQTIRRYARERLRDAGELDEARRRHAGHYTGIAERAAAELRGEQHLAARDRIEADLDDLRAVLAWAFAPSAEEPDDDAEARLALGLRLGQHLAWFWYGCGYPAEGRRWLQAAVDAAGTRRSPQVMTALHGLGVFVLQQGQAERAREMLTVCLEHARTTGDPAVLSRELNSLAMVHRALDDPDTATALAEEAVAAARASGDRRSEVNAVSNLALLAADAGRHDESITLLRRCLELDTELQDAWGQGADHINLVGSLLRARRTSEAHAHLREHAASAVALNDLEITIDVLDLFAVVHALRGDAHRAARLIGASAELREQADLSMAPVDAAWVEEAIGPVREATGTEAWRQAMEAGRGRGVAAALDEALAD</sequence>
<dbReference type="SUPFAM" id="SSF52540">
    <property type="entry name" value="P-loop containing nucleoside triphosphate hydrolases"/>
    <property type="match status" value="1"/>
</dbReference>
<evidence type="ECO:0000313" key="2">
    <source>
        <dbReference type="EMBL" id="EYR64959.1"/>
    </source>
</evidence>
<dbReference type="Pfam" id="PF13424">
    <property type="entry name" value="TPR_12"/>
    <property type="match status" value="1"/>
</dbReference>
<dbReference type="InterPro" id="IPR049945">
    <property type="entry name" value="AAA_22"/>
</dbReference>
<dbReference type="SMART" id="SM00028">
    <property type="entry name" value="TPR"/>
    <property type="match status" value="3"/>
</dbReference>
<protein>
    <recommendedName>
        <fullName evidence="1">Guanylate cyclase domain-containing protein</fullName>
    </recommendedName>
</protein>
<dbReference type="SMART" id="SM00382">
    <property type="entry name" value="AAA"/>
    <property type="match status" value="1"/>
</dbReference>
<dbReference type="RefSeq" id="WP_034221889.1">
    <property type="nucleotide sequence ID" value="NZ_AXCW01000010.1"/>
</dbReference>
<dbReference type="GO" id="GO:0035556">
    <property type="term" value="P:intracellular signal transduction"/>
    <property type="evidence" value="ECO:0007669"/>
    <property type="project" value="InterPro"/>
</dbReference>
<dbReference type="SUPFAM" id="SSF55073">
    <property type="entry name" value="Nucleotide cyclase"/>
    <property type="match status" value="1"/>
</dbReference>
<dbReference type="InterPro" id="IPR019734">
    <property type="entry name" value="TPR_rpt"/>
</dbReference>
<keyword evidence="3" id="KW-1185">Reference proteome</keyword>
<dbReference type="Gene3D" id="3.40.50.300">
    <property type="entry name" value="P-loop containing nucleotide triphosphate hydrolases"/>
    <property type="match status" value="1"/>
</dbReference>
<dbReference type="InterPro" id="IPR029787">
    <property type="entry name" value="Nucleotide_cyclase"/>
</dbReference>
<comment type="caution">
    <text evidence="2">The sequence shown here is derived from an EMBL/GenBank/DDBJ whole genome shotgun (WGS) entry which is preliminary data.</text>
</comment>